<dbReference type="OrthoDB" id="7396853at2759"/>
<organism evidence="7 8">
    <name type="scientific">Sparassis crispa</name>
    <dbReference type="NCBI Taxonomy" id="139825"/>
    <lineage>
        <taxon>Eukaryota</taxon>
        <taxon>Fungi</taxon>
        <taxon>Dikarya</taxon>
        <taxon>Basidiomycota</taxon>
        <taxon>Agaricomycotina</taxon>
        <taxon>Agaricomycetes</taxon>
        <taxon>Polyporales</taxon>
        <taxon>Sparassidaceae</taxon>
        <taxon>Sparassis</taxon>
    </lineage>
</organism>
<evidence type="ECO:0000256" key="1">
    <source>
        <dbReference type="ARBA" id="ARBA00001947"/>
    </source>
</evidence>
<comment type="cofactor">
    <cofactor evidence="1">
        <name>Zn(2+)</name>
        <dbReference type="ChEBI" id="CHEBI:29105"/>
    </cofactor>
</comment>
<comment type="similarity">
    <text evidence="2">Belongs to the DODA-type extradiol aromatic ring-opening dioxygenase family.</text>
</comment>
<dbReference type="InParanoid" id="A0A401GJN7"/>
<sequence length="321" mass="35021">MSSTDSTQPAFPRSRTEWRKALDELPSTPDNIPSFFFGHGSPFLVFPESDVQGDSPVSRQMGPKGPLATFLRDFGPALLAKYKPKGIAVFSAHWETVGERVVTDYGDLNPVLMDYYGFQPALYQLQFRSRGDSALSKRIVELYKEAGHLARTTTKLEARGEDGRGFSGPGLDHGVFVPFKLMFGEVFMDVPVVQISIDGSLSPEKNWAIGTVVEQLRHEGILVLSGGLLVHNLRNMGSFAEESASTAVKQFDHAILDAVTIVDPGLRHKEMINLTQHPGFRAAHPRAEHFIPLYVAAGAGGEGKVKVVSAIYGSSTFAFGL</sequence>
<dbReference type="EMBL" id="BFAD01000004">
    <property type="protein sequence ID" value="GBE82374.1"/>
    <property type="molecule type" value="Genomic_DNA"/>
</dbReference>
<dbReference type="STRING" id="139825.A0A401GJN7"/>
<reference evidence="7 8" key="1">
    <citation type="journal article" date="2018" name="Sci. Rep.">
        <title>Genome sequence of the cauliflower mushroom Sparassis crispa (Hanabiratake) and its association with beneficial usage.</title>
        <authorList>
            <person name="Kiyama R."/>
            <person name="Furutani Y."/>
            <person name="Kawaguchi K."/>
            <person name="Nakanishi T."/>
        </authorList>
    </citation>
    <scope>NUCLEOTIDE SEQUENCE [LARGE SCALE GENOMIC DNA]</scope>
</reference>
<dbReference type="Proteomes" id="UP000287166">
    <property type="component" value="Unassembled WGS sequence"/>
</dbReference>
<dbReference type="Pfam" id="PF02900">
    <property type="entry name" value="LigB"/>
    <property type="match status" value="1"/>
</dbReference>
<evidence type="ECO:0000256" key="2">
    <source>
        <dbReference type="ARBA" id="ARBA00007581"/>
    </source>
</evidence>
<dbReference type="PANTHER" id="PTHR30096:SF0">
    <property type="entry name" value="4,5-DOPA DIOXYGENASE EXTRADIOL-LIKE PROTEIN"/>
    <property type="match status" value="1"/>
</dbReference>
<evidence type="ECO:0000313" key="8">
    <source>
        <dbReference type="Proteomes" id="UP000287166"/>
    </source>
</evidence>
<dbReference type="PIRSF" id="PIRSF006157">
    <property type="entry name" value="Doxgns_DODA"/>
    <property type="match status" value="1"/>
</dbReference>
<dbReference type="FunCoup" id="A0A401GJN7">
    <property type="interactions" value="316"/>
</dbReference>
<dbReference type="PANTHER" id="PTHR30096">
    <property type="entry name" value="4,5-DOPA DIOXYGENASE EXTRADIOL-LIKE PROTEIN"/>
    <property type="match status" value="1"/>
</dbReference>
<evidence type="ECO:0000256" key="4">
    <source>
        <dbReference type="ARBA" id="ARBA00022833"/>
    </source>
</evidence>
<keyword evidence="5" id="KW-0560">Oxidoreductase</keyword>
<keyword evidence="4" id="KW-0862">Zinc</keyword>
<dbReference type="InterPro" id="IPR014436">
    <property type="entry name" value="Extradiol_dOase_DODA"/>
</dbReference>
<dbReference type="SUPFAM" id="SSF53213">
    <property type="entry name" value="LigB-like"/>
    <property type="match status" value="1"/>
</dbReference>
<keyword evidence="7" id="KW-0223">Dioxygenase</keyword>
<keyword evidence="3" id="KW-0479">Metal-binding</keyword>
<dbReference type="GeneID" id="38779291"/>
<keyword evidence="8" id="KW-1185">Reference proteome</keyword>
<accession>A0A401GJN7</accession>
<evidence type="ECO:0000313" key="7">
    <source>
        <dbReference type="EMBL" id="GBE82374.1"/>
    </source>
</evidence>
<dbReference type="RefSeq" id="XP_027613287.1">
    <property type="nucleotide sequence ID" value="XM_027757486.1"/>
</dbReference>
<dbReference type="AlphaFoldDB" id="A0A401GJN7"/>
<feature type="domain" description="Extradiol ring-cleavage dioxygenase class III enzyme subunit B" evidence="6">
    <location>
        <begin position="66"/>
        <end position="315"/>
    </location>
</feature>
<proteinExistence type="inferred from homology"/>
<dbReference type="GO" id="GO:0008198">
    <property type="term" value="F:ferrous iron binding"/>
    <property type="evidence" value="ECO:0007669"/>
    <property type="project" value="InterPro"/>
</dbReference>
<comment type="caution">
    <text evidence="7">The sequence shown here is derived from an EMBL/GenBank/DDBJ whole genome shotgun (WGS) entry which is preliminary data.</text>
</comment>
<dbReference type="GO" id="GO:0008270">
    <property type="term" value="F:zinc ion binding"/>
    <property type="evidence" value="ECO:0007669"/>
    <property type="project" value="InterPro"/>
</dbReference>
<dbReference type="Gene3D" id="3.40.830.10">
    <property type="entry name" value="LigB-like"/>
    <property type="match status" value="1"/>
</dbReference>
<protein>
    <submittedName>
        <fullName evidence="7">4,5-DOPA dioxygenase extradiol-like protein</fullName>
    </submittedName>
</protein>
<evidence type="ECO:0000259" key="6">
    <source>
        <dbReference type="Pfam" id="PF02900"/>
    </source>
</evidence>
<dbReference type="GO" id="GO:0016702">
    <property type="term" value="F:oxidoreductase activity, acting on single donors with incorporation of molecular oxygen, incorporation of two atoms of oxygen"/>
    <property type="evidence" value="ECO:0007669"/>
    <property type="project" value="UniProtKB-ARBA"/>
</dbReference>
<dbReference type="CDD" id="cd07363">
    <property type="entry name" value="45_DOPA_Dioxygenase"/>
    <property type="match status" value="1"/>
</dbReference>
<evidence type="ECO:0000256" key="3">
    <source>
        <dbReference type="ARBA" id="ARBA00022723"/>
    </source>
</evidence>
<gene>
    <name evidence="7" type="ORF">SCP_0407580</name>
</gene>
<evidence type="ECO:0000256" key="5">
    <source>
        <dbReference type="ARBA" id="ARBA00023002"/>
    </source>
</evidence>
<dbReference type="InterPro" id="IPR004183">
    <property type="entry name" value="Xdiol_dOase_suB"/>
</dbReference>
<name>A0A401GJN7_9APHY</name>